<feature type="domain" description="Reverse transcriptase" evidence="1">
    <location>
        <begin position="324"/>
        <end position="606"/>
    </location>
</feature>
<evidence type="ECO:0000313" key="3">
    <source>
        <dbReference type="EMBL" id="PRQ55763.1"/>
    </source>
</evidence>
<dbReference type="SUPFAM" id="SSF56672">
    <property type="entry name" value="DNA/RNA polymerases"/>
    <property type="match status" value="1"/>
</dbReference>
<dbReference type="InterPro" id="IPR000477">
    <property type="entry name" value="RT_dom"/>
</dbReference>
<dbReference type="InterPro" id="IPR036397">
    <property type="entry name" value="RNaseH_sf"/>
</dbReference>
<evidence type="ECO:0000259" key="2">
    <source>
        <dbReference type="PROSITE" id="PS50879"/>
    </source>
</evidence>
<dbReference type="GO" id="GO:0003964">
    <property type="term" value="F:RNA-directed DNA polymerase activity"/>
    <property type="evidence" value="ECO:0007669"/>
    <property type="project" value="UniProtKB-KW"/>
</dbReference>
<dbReference type="InterPro" id="IPR012337">
    <property type="entry name" value="RNaseH-like_sf"/>
</dbReference>
<name>A0A2P6SAP1_ROSCH</name>
<keyword evidence="3" id="KW-0695">RNA-directed DNA polymerase</keyword>
<evidence type="ECO:0000313" key="4">
    <source>
        <dbReference type="Proteomes" id="UP000238479"/>
    </source>
</evidence>
<dbReference type="STRING" id="74649.A0A2P6SAP1"/>
<dbReference type="PROSITE" id="PS50878">
    <property type="entry name" value="RT_POL"/>
    <property type="match status" value="1"/>
</dbReference>
<dbReference type="GO" id="GO:0003676">
    <property type="term" value="F:nucleic acid binding"/>
    <property type="evidence" value="ECO:0007669"/>
    <property type="project" value="InterPro"/>
</dbReference>
<keyword evidence="3" id="KW-0548">Nucleotidyltransferase</keyword>
<dbReference type="SUPFAM" id="SSF56219">
    <property type="entry name" value="DNase I-like"/>
    <property type="match status" value="1"/>
</dbReference>
<gene>
    <name evidence="3" type="ORF">RchiOBHm_Chr1g0328181</name>
</gene>
<dbReference type="InterPro" id="IPR043502">
    <property type="entry name" value="DNA/RNA_pol_sf"/>
</dbReference>
<proteinExistence type="predicted"/>
<dbReference type="CDD" id="cd01650">
    <property type="entry name" value="RT_nLTR_like"/>
    <property type="match status" value="1"/>
</dbReference>
<dbReference type="Proteomes" id="UP000238479">
    <property type="component" value="Chromosome 1"/>
</dbReference>
<dbReference type="PANTHER" id="PTHR33116:SF86">
    <property type="entry name" value="REVERSE TRANSCRIPTASE DOMAIN-CONTAINING PROTEIN"/>
    <property type="match status" value="1"/>
</dbReference>
<reference evidence="3 4" key="1">
    <citation type="journal article" date="2018" name="Nat. Genet.">
        <title>The Rosa genome provides new insights in the design of modern roses.</title>
        <authorList>
            <person name="Bendahmane M."/>
        </authorList>
    </citation>
    <scope>NUCLEOTIDE SEQUENCE [LARGE SCALE GENOMIC DNA]</scope>
    <source>
        <strain evidence="4">cv. Old Blush</strain>
    </source>
</reference>
<dbReference type="InterPro" id="IPR036691">
    <property type="entry name" value="Endo/exonu/phosph_ase_sf"/>
</dbReference>
<dbReference type="SUPFAM" id="SSF53098">
    <property type="entry name" value="Ribonuclease H-like"/>
    <property type="match status" value="1"/>
</dbReference>
<dbReference type="EMBL" id="PDCK01000039">
    <property type="protein sequence ID" value="PRQ55763.1"/>
    <property type="molecule type" value="Genomic_DNA"/>
</dbReference>
<dbReference type="AlphaFoldDB" id="A0A2P6SAP1"/>
<comment type="caution">
    <text evidence="3">The sequence shown here is derived from an EMBL/GenBank/DDBJ whole genome shotgun (WGS) entry which is preliminary data.</text>
</comment>
<keyword evidence="4" id="KW-1185">Reference proteome</keyword>
<dbReference type="Gene3D" id="3.60.10.10">
    <property type="entry name" value="Endonuclease/exonuclease/phosphatase"/>
    <property type="match status" value="1"/>
</dbReference>
<dbReference type="GO" id="GO:0004523">
    <property type="term" value="F:RNA-DNA hybrid ribonuclease activity"/>
    <property type="evidence" value="ECO:0007669"/>
    <property type="project" value="InterPro"/>
</dbReference>
<dbReference type="InterPro" id="IPR026960">
    <property type="entry name" value="RVT-Znf"/>
</dbReference>
<evidence type="ECO:0000259" key="1">
    <source>
        <dbReference type="PROSITE" id="PS50878"/>
    </source>
</evidence>
<dbReference type="Pfam" id="PF00078">
    <property type="entry name" value="RVT_1"/>
    <property type="match status" value="1"/>
</dbReference>
<feature type="domain" description="RNase H type-1" evidence="2">
    <location>
        <begin position="1057"/>
        <end position="1192"/>
    </location>
</feature>
<organism evidence="3 4">
    <name type="scientific">Rosa chinensis</name>
    <name type="common">China rose</name>
    <dbReference type="NCBI Taxonomy" id="74649"/>
    <lineage>
        <taxon>Eukaryota</taxon>
        <taxon>Viridiplantae</taxon>
        <taxon>Streptophyta</taxon>
        <taxon>Embryophyta</taxon>
        <taxon>Tracheophyta</taxon>
        <taxon>Spermatophyta</taxon>
        <taxon>Magnoliopsida</taxon>
        <taxon>eudicotyledons</taxon>
        <taxon>Gunneridae</taxon>
        <taxon>Pentapetalae</taxon>
        <taxon>rosids</taxon>
        <taxon>fabids</taxon>
        <taxon>Rosales</taxon>
        <taxon>Rosaceae</taxon>
        <taxon>Rosoideae</taxon>
        <taxon>Rosoideae incertae sedis</taxon>
        <taxon>Rosa</taxon>
    </lineage>
</organism>
<dbReference type="CDD" id="cd06222">
    <property type="entry name" value="RNase_H_like"/>
    <property type="match status" value="1"/>
</dbReference>
<protein>
    <submittedName>
        <fullName evidence="3">Putative RNA-directed DNA polymerase</fullName>
        <ecNumber evidence="3">2.7.7.49</ecNumber>
    </submittedName>
</protein>
<accession>A0A2P6SAP1</accession>
<dbReference type="Gene3D" id="3.30.420.10">
    <property type="entry name" value="Ribonuclease H-like superfamily/Ribonuclease H"/>
    <property type="match status" value="1"/>
</dbReference>
<dbReference type="Pfam" id="PF13966">
    <property type="entry name" value="zf-RVT"/>
    <property type="match status" value="1"/>
</dbReference>
<dbReference type="PANTHER" id="PTHR33116">
    <property type="entry name" value="REVERSE TRANSCRIPTASE ZINC-BINDING DOMAIN-CONTAINING PROTEIN-RELATED-RELATED"/>
    <property type="match status" value="1"/>
</dbReference>
<sequence>MEGFRDVVEVFSFKDIGFSGPSFTWRGKRGGEIIKTRLDRFLVTPGWYDMFPVSRVTHLLPTKSDHLPILLEVRECRPQRKKKRKKRFKFEELWLRDDECSKVVEQGWSSVGGVDPFSTICHKIKETRRGLMEWSEVRYGSIKKDIKDIQEKLVVFYDSAISSPPDSARLALEDRLNELLLKEQDFWKQRAKVFWLSEGDLNTRFFHQRASNRRKKNRIKGLLDENGTWCTADGEIENIVLNYYRTLFTSSQPAGMDDVASVLPCFITEEMNNILAGDITFDEVYKALKQMHPAKAPGPDGFAPCFYQHFWYLVGNDVTMAVRCFMESDGMISQINCTNVTLIPKVKVPEHVNQLRPISLCNVIYKIGSKVLANRLKPLLQDLISPYQSAFVPGRLISDNSLAAFEISHFLKRRRRGHVGYGALKLDMSKAYDRVEWGFLDRVMQQLGFCPKWRGWVMRCVTTVSYSFIVNGTPRGRVVPSRGLRQGDSISPYLFLICAETLSRLILKAEDMGSIHGVRICTGAPPISHLFFADDSFIFFKAETDECDVLKRMFEQYEKASGQMINFDKSCVSFSKNVKRAKQDELAASLRVLRVDKHDKYLGLPTEISYSKSEAFNFLSEKVRKRTQGWRAKTLSAAGKEIMIKAVAQSIPTYVMSCFELPKHLCLEMHRLMAQFWWGDKSNDKKIHWLAWEKLCVPKAEGGLGFRNMVQFNQALLAKQGWRIIQNPNSLLARLYKAKYFPNCDFMKAEASSGSSYAWKSILFGRELLRKGLRLQVGNGSQIAVWTDQWLPLPHSFRPISTPKEGLETLRVDELIDQEENEWHMFLLQELFMPLEVNLIASIPLSLRRPVDRWVWHHDKKGMYDVKSGYHIARIVDGATERASCSTGPVGLNGKYWKLVWHARIPPKVRMFIWRLLKGILPTKHELCKKVALPDFECVFCHGAGEHGLHLFRDCSYIACFWALGELDLKVVDVMAASLEEWVKNVIDVITEHHRNLFFVYLWVIWSERNNLVWNGSVFNAYNAAQWASKFLGEYQQVHPTRQKKSGRTRAKWENPPTGRLKINIDGSYRPESGDGGIGVVIRDDKGSCMAAMARYFPNVLSAFHMEAEACRAGLLLAIYQEWDEFILESDCSLMVAALNQNLEDRSEVGRIIDDCKSYLTSLHSIKISHVFREANGVANRLAHLARSKFLNDVWLEEAPVIIQDVLYEDLCNCTRGQGSTSPSMHSF</sequence>
<dbReference type="InterPro" id="IPR044730">
    <property type="entry name" value="RNase_H-like_dom_plant"/>
</dbReference>
<dbReference type="InterPro" id="IPR002156">
    <property type="entry name" value="RNaseH_domain"/>
</dbReference>
<dbReference type="EC" id="2.7.7.49" evidence="3"/>
<dbReference type="OMA" id="WHARIPP"/>
<keyword evidence="3" id="KW-0808">Transferase</keyword>
<dbReference type="Pfam" id="PF13456">
    <property type="entry name" value="RVT_3"/>
    <property type="match status" value="1"/>
</dbReference>
<dbReference type="PROSITE" id="PS50879">
    <property type="entry name" value="RNASE_H_1"/>
    <property type="match status" value="1"/>
</dbReference>
<dbReference type="Gramene" id="PRQ55763">
    <property type="protein sequence ID" value="PRQ55763"/>
    <property type="gene ID" value="RchiOBHm_Chr1g0328181"/>
</dbReference>